<dbReference type="EMBL" id="HG670306">
    <property type="protein sequence ID" value="CDM80777.1"/>
    <property type="molecule type" value="Genomic_DNA"/>
</dbReference>
<evidence type="ECO:0000256" key="2">
    <source>
        <dbReference type="SAM" id="MobiDB-lite"/>
    </source>
</evidence>
<feature type="region of interest" description="Disordered" evidence="2">
    <location>
        <begin position="253"/>
        <end position="284"/>
    </location>
</feature>
<name>A0A077RUH9_WHEAT</name>
<feature type="region of interest" description="Disordered" evidence="2">
    <location>
        <begin position="1"/>
        <end position="33"/>
    </location>
</feature>
<feature type="region of interest" description="Disordered" evidence="2">
    <location>
        <begin position="171"/>
        <end position="198"/>
    </location>
</feature>
<reference evidence="3" key="1">
    <citation type="journal article" date="2014" name="Science">
        <title>Structural and functional partitioning of bread wheat chromosome 3B.</title>
        <authorList>
            <person name="Choulet F."/>
            <person name="Alberti A."/>
            <person name="Theil S."/>
            <person name="Glover N."/>
            <person name="Barbe V."/>
            <person name="Daron J."/>
            <person name="Pingault L."/>
            <person name="Sourdille P."/>
            <person name="Couloux A."/>
            <person name="Paux E."/>
            <person name="Leroy P."/>
            <person name="Mangenot S."/>
            <person name="Guilhot N."/>
            <person name="Le Gouis J."/>
            <person name="Balfourier F."/>
            <person name="Alaux M."/>
            <person name="Jamilloux V."/>
            <person name="Poulain J."/>
            <person name="Durand C."/>
            <person name="Bellec A."/>
            <person name="Gaspin C."/>
            <person name="Safar J."/>
            <person name="Dolezel J."/>
            <person name="Rogers J."/>
            <person name="Vandepoele K."/>
            <person name="Aury J.M."/>
            <person name="Mayer K."/>
            <person name="Berges H."/>
            <person name="Quesneville H."/>
            <person name="Wincker P."/>
            <person name="Feuillet C."/>
        </authorList>
    </citation>
    <scope>NUCLEOTIDE SEQUENCE</scope>
</reference>
<accession>A0A077RUH9</accession>
<feature type="compositionally biased region" description="Low complexity" evidence="2">
    <location>
        <begin position="265"/>
        <end position="274"/>
    </location>
</feature>
<feature type="compositionally biased region" description="Pro residues" evidence="2">
    <location>
        <begin position="275"/>
        <end position="284"/>
    </location>
</feature>
<evidence type="ECO:0000313" key="3">
    <source>
        <dbReference type="EMBL" id="CDM80777.1"/>
    </source>
</evidence>
<sequence>MGLFSGSSSKSKGKAPVVPFPAEFTPPPPAPARWQRQRVNVPVHQAEWHWRQRVPLPYPDVTLPHNWHLDPERILVPAAPRSASAHAKEVRRRRALLTPEQRRDEAYAFDSPNWARWEEDQAALAAVYRESEEDERRRAEASEEEARYEAAMAHAMALFAAGDCVVPPVAQPSPPRRLVNADSEPQPQPEPEPGSIASFSWTGVVREWVSAPPVWMEAIPAQEATYLEHWRQRRLAEERRQAEYEEMLECDLEEEAREAEEEARQAAAAQAAAQPPAPALPPSE</sequence>
<feature type="compositionally biased region" description="Low complexity" evidence="2">
    <location>
        <begin position="1"/>
        <end position="23"/>
    </location>
</feature>
<evidence type="ECO:0000256" key="1">
    <source>
        <dbReference type="SAM" id="Coils"/>
    </source>
</evidence>
<dbReference type="AlphaFoldDB" id="A0A077RUH9"/>
<gene>
    <name evidence="3" type="ORF">TRAES_3BF010400400CFD_c1</name>
</gene>
<organism evidence="3">
    <name type="scientific">Triticum aestivum</name>
    <name type="common">Wheat</name>
    <dbReference type="NCBI Taxonomy" id="4565"/>
    <lineage>
        <taxon>Eukaryota</taxon>
        <taxon>Viridiplantae</taxon>
        <taxon>Streptophyta</taxon>
        <taxon>Embryophyta</taxon>
        <taxon>Tracheophyta</taxon>
        <taxon>Spermatophyta</taxon>
        <taxon>Magnoliopsida</taxon>
        <taxon>Liliopsida</taxon>
        <taxon>Poales</taxon>
        <taxon>Poaceae</taxon>
        <taxon>BOP clade</taxon>
        <taxon>Pooideae</taxon>
        <taxon>Triticodae</taxon>
        <taxon>Triticeae</taxon>
        <taxon>Triticinae</taxon>
        <taxon>Triticum</taxon>
    </lineage>
</organism>
<keyword evidence="1" id="KW-0175">Coiled coil</keyword>
<proteinExistence type="predicted"/>
<protein>
    <submittedName>
        <fullName evidence="3">Uncharacterized protein</fullName>
    </submittedName>
</protein>
<feature type="coiled-coil region" evidence="1">
    <location>
        <begin position="124"/>
        <end position="151"/>
    </location>
</feature>
<dbReference type="HOGENOM" id="CLU_981466_0_0_1"/>